<proteinExistence type="inferred from homology"/>
<evidence type="ECO:0000256" key="2">
    <source>
        <dbReference type="ARBA" id="ARBA00022448"/>
    </source>
</evidence>
<dbReference type="Gene3D" id="1.10.3720.10">
    <property type="entry name" value="MetI-like"/>
    <property type="match status" value="1"/>
</dbReference>
<evidence type="ECO:0000313" key="9">
    <source>
        <dbReference type="EMBL" id="MYD91803.1"/>
    </source>
</evidence>
<name>A0A6B1DYM5_9CHLR</name>
<dbReference type="GO" id="GO:0055085">
    <property type="term" value="P:transmembrane transport"/>
    <property type="evidence" value="ECO:0007669"/>
    <property type="project" value="InterPro"/>
</dbReference>
<keyword evidence="3" id="KW-1003">Cell membrane</keyword>
<dbReference type="CDD" id="cd06261">
    <property type="entry name" value="TM_PBP2"/>
    <property type="match status" value="1"/>
</dbReference>
<reference evidence="9" key="1">
    <citation type="submission" date="2019-09" db="EMBL/GenBank/DDBJ databases">
        <title>Characterisation of the sponge microbiome using genome-centric metagenomics.</title>
        <authorList>
            <person name="Engelberts J.P."/>
            <person name="Robbins S.J."/>
            <person name="De Goeij J.M."/>
            <person name="Aranda M."/>
            <person name="Bell S.C."/>
            <person name="Webster N.S."/>
        </authorList>
    </citation>
    <scope>NUCLEOTIDE SEQUENCE</scope>
    <source>
        <strain evidence="9">SB0662_bin_9</strain>
    </source>
</reference>
<evidence type="ECO:0000256" key="4">
    <source>
        <dbReference type="ARBA" id="ARBA00022692"/>
    </source>
</evidence>
<feature type="transmembrane region" description="Helical" evidence="7">
    <location>
        <begin position="262"/>
        <end position="286"/>
    </location>
</feature>
<feature type="domain" description="ABC transmembrane type-1" evidence="8">
    <location>
        <begin position="82"/>
        <end position="281"/>
    </location>
</feature>
<dbReference type="PROSITE" id="PS50928">
    <property type="entry name" value="ABC_TM1"/>
    <property type="match status" value="1"/>
</dbReference>
<gene>
    <name evidence="9" type="ORF">F4Y08_15970</name>
</gene>
<evidence type="ECO:0000256" key="5">
    <source>
        <dbReference type="ARBA" id="ARBA00022989"/>
    </source>
</evidence>
<dbReference type="GO" id="GO:0005886">
    <property type="term" value="C:plasma membrane"/>
    <property type="evidence" value="ECO:0007669"/>
    <property type="project" value="UniProtKB-SubCell"/>
</dbReference>
<dbReference type="InterPro" id="IPR000515">
    <property type="entry name" value="MetI-like"/>
</dbReference>
<dbReference type="SUPFAM" id="SSF161098">
    <property type="entry name" value="MetI-like"/>
    <property type="match status" value="1"/>
</dbReference>
<feature type="transmembrane region" description="Helical" evidence="7">
    <location>
        <begin position="119"/>
        <end position="141"/>
    </location>
</feature>
<dbReference type="InterPro" id="IPR035906">
    <property type="entry name" value="MetI-like_sf"/>
</dbReference>
<keyword evidence="4 7" id="KW-0812">Transmembrane</keyword>
<feature type="transmembrane region" description="Helical" evidence="7">
    <location>
        <begin position="86"/>
        <end position="107"/>
    </location>
</feature>
<protein>
    <submittedName>
        <fullName evidence="9">Carbohydrate ABC transporter permease</fullName>
    </submittedName>
</protein>
<feature type="transmembrane region" description="Helical" evidence="7">
    <location>
        <begin position="227"/>
        <end position="250"/>
    </location>
</feature>
<keyword evidence="2 7" id="KW-0813">Transport</keyword>
<evidence type="ECO:0000256" key="3">
    <source>
        <dbReference type="ARBA" id="ARBA00022475"/>
    </source>
</evidence>
<accession>A0A6B1DYM5</accession>
<evidence type="ECO:0000256" key="6">
    <source>
        <dbReference type="ARBA" id="ARBA00023136"/>
    </source>
</evidence>
<sequence length="296" mass="33414">MTAGDAATARGARGPIQAWDIFTNILTVVLAFVFGFPLFWAVSSALKLPIELNVIPPLWFPPDPRWRNFMEVNDVLPFFRFMGNTAVITVASTVGGVLTASLVAYGFSHFRFRGRQAIFILMLSTLMLPIEVTLIPTYLIFNELRMVDTFWPLFLPDWFGGGPFAIFLFRQFFLSIPRDLSDAAKIDGCHVMRFYRSILVPLSVPVMITLSILFFQGSWNELMRPLIYLTSMTNYTVSVGLMFLRTQILANVAQRGEPTEHLLMAGSVISMLPSLILFFVLQRYFIRGVIMSGIKG</sequence>
<dbReference type="EMBL" id="VXPY01000115">
    <property type="protein sequence ID" value="MYD91803.1"/>
    <property type="molecule type" value="Genomic_DNA"/>
</dbReference>
<keyword evidence="6 7" id="KW-0472">Membrane</keyword>
<dbReference type="PANTHER" id="PTHR43744:SF12">
    <property type="entry name" value="ABC TRANSPORTER PERMEASE PROTEIN MG189-RELATED"/>
    <property type="match status" value="1"/>
</dbReference>
<dbReference type="Pfam" id="PF00528">
    <property type="entry name" value="BPD_transp_1"/>
    <property type="match status" value="1"/>
</dbReference>
<feature type="transmembrane region" description="Helical" evidence="7">
    <location>
        <begin position="21"/>
        <end position="42"/>
    </location>
</feature>
<comment type="caution">
    <text evidence="9">The sequence shown here is derived from an EMBL/GenBank/DDBJ whole genome shotgun (WGS) entry which is preliminary data.</text>
</comment>
<comment type="similarity">
    <text evidence="7">Belongs to the binding-protein-dependent transport system permease family.</text>
</comment>
<comment type="subcellular location">
    <subcellularLocation>
        <location evidence="1 7">Cell membrane</location>
        <topology evidence="1 7">Multi-pass membrane protein</topology>
    </subcellularLocation>
</comment>
<dbReference type="PANTHER" id="PTHR43744">
    <property type="entry name" value="ABC TRANSPORTER PERMEASE PROTEIN MG189-RELATED-RELATED"/>
    <property type="match status" value="1"/>
</dbReference>
<organism evidence="9">
    <name type="scientific">Caldilineaceae bacterium SB0662_bin_9</name>
    <dbReference type="NCBI Taxonomy" id="2605258"/>
    <lineage>
        <taxon>Bacteria</taxon>
        <taxon>Bacillati</taxon>
        <taxon>Chloroflexota</taxon>
        <taxon>Caldilineae</taxon>
        <taxon>Caldilineales</taxon>
        <taxon>Caldilineaceae</taxon>
    </lineage>
</organism>
<evidence type="ECO:0000256" key="1">
    <source>
        <dbReference type="ARBA" id="ARBA00004651"/>
    </source>
</evidence>
<feature type="transmembrane region" description="Helical" evidence="7">
    <location>
        <begin position="153"/>
        <end position="173"/>
    </location>
</feature>
<keyword evidence="5 7" id="KW-1133">Transmembrane helix</keyword>
<dbReference type="AlphaFoldDB" id="A0A6B1DYM5"/>
<evidence type="ECO:0000256" key="7">
    <source>
        <dbReference type="RuleBase" id="RU363032"/>
    </source>
</evidence>
<feature type="transmembrane region" description="Helical" evidence="7">
    <location>
        <begin position="194"/>
        <end position="215"/>
    </location>
</feature>
<evidence type="ECO:0000259" key="8">
    <source>
        <dbReference type="PROSITE" id="PS50928"/>
    </source>
</evidence>